<evidence type="ECO:0000256" key="1">
    <source>
        <dbReference type="SAM" id="Phobius"/>
    </source>
</evidence>
<organism evidence="2 3">
    <name type="scientific">Nostoc favosum CHAB5714</name>
    <dbReference type="NCBI Taxonomy" id="2780399"/>
    <lineage>
        <taxon>Bacteria</taxon>
        <taxon>Bacillati</taxon>
        <taxon>Cyanobacteriota</taxon>
        <taxon>Cyanophyceae</taxon>
        <taxon>Nostocales</taxon>
        <taxon>Nostocaceae</taxon>
        <taxon>Nostoc</taxon>
        <taxon>Nostoc favosum</taxon>
    </lineage>
</organism>
<feature type="transmembrane region" description="Helical" evidence="1">
    <location>
        <begin position="69"/>
        <end position="90"/>
    </location>
</feature>
<reference evidence="2 3" key="1">
    <citation type="journal article" date="2021" name="Microorganisms">
        <title>Genome Evolution of Filamentous Cyanobacterium Nostoc Species: From Facultative Symbiosis to Free Living.</title>
        <authorList>
            <person name="Huo D."/>
            <person name="Li H."/>
            <person name="Cai F."/>
            <person name="Guo X."/>
            <person name="Qiao Z."/>
            <person name="Wang W."/>
            <person name="Yu G."/>
            <person name="Li R."/>
        </authorList>
    </citation>
    <scope>NUCLEOTIDE SEQUENCE [LARGE SCALE GENOMIC DNA]</scope>
    <source>
        <strain evidence="2 3">CHAB 5714</strain>
    </source>
</reference>
<name>A0ABS8I9B8_9NOSO</name>
<keyword evidence="1" id="KW-0472">Membrane</keyword>
<evidence type="ECO:0000313" key="2">
    <source>
        <dbReference type="EMBL" id="MCC5600284.1"/>
    </source>
</evidence>
<protein>
    <submittedName>
        <fullName evidence="2">Uncharacterized protein</fullName>
    </submittedName>
</protein>
<keyword evidence="1" id="KW-1133">Transmembrane helix</keyword>
<dbReference type="RefSeq" id="WP_229485364.1">
    <property type="nucleotide sequence ID" value="NZ_JAIVFQ010000016.1"/>
</dbReference>
<dbReference type="EMBL" id="JAIVFQ010000016">
    <property type="protein sequence ID" value="MCC5600284.1"/>
    <property type="molecule type" value="Genomic_DNA"/>
</dbReference>
<evidence type="ECO:0000313" key="3">
    <source>
        <dbReference type="Proteomes" id="UP001199525"/>
    </source>
</evidence>
<keyword evidence="3" id="KW-1185">Reference proteome</keyword>
<accession>A0ABS8I9B8</accession>
<dbReference type="Proteomes" id="UP001199525">
    <property type="component" value="Unassembled WGS sequence"/>
</dbReference>
<sequence>MPTSSSNLWKTQIGSFELTAIYIDDSGEIMIRQEDFILKPANDASVVFRTQSFLGREYQSDFSRHVEKAILRVFQTLIFPLAIFINLKLLTIRL</sequence>
<proteinExistence type="predicted"/>
<comment type="caution">
    <text evidence="2">The sequence shown here is derived from an EMBL/GenBank/DDBJ whole genome shotgun (WGS) entry which is preliminary data.</text>
</comment>
<keyword evidence="1" id="KW-0812">Transmembrane</keyword>
<gene>
    <name evidence="2" type="ORF">LC586_13875</name>
</gene>